<dbReference type="SUPFAM" id="SSF57667">
    <property type="entry name" value="beta-beta-alpha zinc fingers"/>
    <property type="match status" value="2"/>
</dbReference>
<evidence type="ECO:0000259" key="2">
    <source>
        <dbReference type="PROSITE" id="PS50157"/>
    </source>
</evidence>
<evidence type="ECO:0000313" key="4">
    <source>
        <dbReference type="Proteomes" id="UP001472677"/>
    </source>
</evidence>
<comment type="caution">
    <text evidence="3">The sequence shown here is derived from an EMBL/GenBank/DDBJ whole genome shotgun (WGS) entry which is preliminary data.</text>
</comment>
<dbReference type="PANTHER" id="PTHR46869:SF6">
    <property type="entry name" value="C2H2-TYPE DOMAIN-CONTAINING PROTEIN"/>
    <property type="match status" value="1"/>
</dbReference>
<proteinExistence type="predicted"/>
<name>A0ABR1ZB43_9ROSI</name>
<gene>
    <name evidence="3" type="ORF">V6N12_001591</name>
</gene>
<keyword evidence="1" id="KW-0479">Metal-binding</keyword>
<sequence length="264" mass="30150">MGEEQEFKHVCKFCLKSFPCGRSLGGHMRSHMNNSTETDGEFNNCILGQKPKKTWRRLSLFNGKICKEKQDSWRSKTRRRRTTRYKVVPANPSSKVEQEQQEEVALSLIMLSRHVSFKREFHCTTCKKIFHSHQALGGHRASRKRINGGCAETTAIETDMTKLVDEAYMSADIVAEDKVHECPICLKVFVSGQALGGHKRSHLLTHAKQNQTIVIQKPKVNEFLDLNLTAPDEDETSVRMGFNQWWGESNHNHKPKALVAFISN</sequence>
<feature type="domain" description="C2H2-type" evidence="2">
    <location>
        <begin position="9"/>
        <end position="36"/>
    </location>
</feature>
<dbReference type="Proteomes" id="UP001472677">
    <property type="component" value="Unassembled WGS sequence"/>
</dbReference>
<evidence type="ECO:0000313" key="3">
    <source>
        <dbReference type="EMBL" id="KAK8477019.1"/>
    </source>
</evidence>
<dbReference type="InterPro" id="IPR013087">
    <property type="entry name" value="Znf_C2H2_type"/>
</dbReference>
<dbReference type="PROSITE" id="PS00028">
    <property type="entry name" value="ZINC_FINGER_C2H2_1"/>
    <property type="match status" value="2"/>
</dbReference>
<feature type="domain" description="C2H2-type" evidence="2">
    <location>
        <begin position="180"/>
        <end position="211"/>
    </location>
</feature>
<keyword evidence="1" id="KW-0863">Zinc-finger</keyword>
<dbReference type="Pfam" id="PF13912">
    <property type="entry name" value="zf-C2H2_6"/>
    <property type="match status" value="3"/>
</dbReference>
<dbReference type="SMART" id="SM00355">
    <property type="entry name" value="ZnF_C2H2"/>
    <property type="match status" value="3"/>
</dbReference>
<protein>
    <recommendedName>
        <fullName evidence="2">C2H2-type domain-containing protein</fullName>
    </recommendedName>
</protein>
<accession>A0ABR1ZB43</accession>
<dbReference type="PANTHER" id="PTHR46869">
    <property type="entry name" value="C2H2-LIKE ZINC FINGER PROTEIN"/>
    <property type="match status" value="1"/>
</dbReference>
<dbReference type="EMBL" id="JBBPBM010002542">
    <property type="protein sequence ID" value="KAK8477019.1"/>
    <property type="molecule type" value="Genomic_DNA"/>
</dbReference>
<dbReference type="InterPro" id="IPR036236">
    <property type="entry name" value="Znf_C2H2_sf"/>
</dbReference>
<keyword evidence="1" id="KW-0862">Zinc</keyword>
<evidence type="ECO:0000256" key="1">
    <source>
        <dbReference type="PROSITE-ProRule" id="PRU00042"/>
    </source>
</evidence>
<keyword evidence="4" id="KW-1185">Reference proteome</keyword>
<dbReference type="PROSITE" id="PS50157">
    <property type="entry name" value="ZINC_FINGER_C2H2_2"/>
    <property type="match status" value="2"/>
</dbReference>
<organism evidence="3 4">
    <name type="scientific">Hibiscus sabdariffa</name>
    <name type="common">roselle</name>
    <dbReference type="NCBI Taxonomy" id="183260"/>
    <lineage>
        <taxon>Eukaryota</taxon>
        <taxon>Viridiplantae</taxon>
        <taxon>Streptophyta</taxon>
        <taxon>Embryophyta</taxon>
        <taxon>Tracheophyta</taxon>
        <taxon>Spermatophyta</taxon>
        <taxon>Magnoliopsida</taxon>
        <taxon>eudicotyledons</taxon>
        <taxon>Gunneridae</taxon>
        <taxon>Pentapetalae</taxon>
        <taxon>rosids</taxon>
        <taxon>malvids</taxon>
        <taxon>Malvales</taxon>
        <taxon>Malvaceae</taxon>
        <taxon>Malvoideae</taxon>
        <taxon>Hibiscus</taxon>
    </lineage>
</organism>
<dbReference type="Gene3D" id="3.30.160.60">
    <property type="entry name" value="Classic Zinc Finger"/>
    <property type="match status" value="1"/>
</dbReference>
<reference evidence="3 4" key="1">
    <citation type="journal article" date="2024" name="G3 (Bethesda)">
        <title>Genome assembly of Hibiscus sabdariffa L. provides insights into metabolisms of medicinal natural products.</title>
        <authorList>
            <person name="Kim T."/>
        </authorList>
    </citation>
    <scope>NUCLEOTIDE SEQUENCE [LARGE SCALE GENOMIC DNA]</scope>
    <source>
        <strain evidence="3">TK-2024</strain>
        <tissue evidence="3">Old leaves</tissue>
    </source>
</reference>